<dbReference type="PANTHER" id="PTHR43084">
    <property type="entry name" value="PERSULFIDE DIOXYGENASE ETHE1"/>
    <property type="match status" value="1"/>
</dbReference>
<dbReference type="InterPro" id="IPR044528">
    <property type="entry name" value="POD-like_MBL-fold"/>
</dbReference>
<dbReference type="GO" id="GO:0050313">
    <property type="term" value="F:sulfur dioxygenase activity"/>
    <property type="evidence" value="ECO:0007669"/>
    <property type="project" value="InterPro"/>
</dbReference>
<dbReference type="Gene3D" id="3.40.250.10">
    <property type="entry name" value="Rhodanese-like domain"/>
    <property type="match status" value="2"/>
</dbReference>
<protein>
    <submittedName>
        <fullName evidence="3">Beta-lactamase domain protein</fullName>
    </submittedName>
</protein>
<dbReference type="InterPro" id="IPR051682">
    <property type="entry name" value="Mito_Persulfide_Diox"/>
</dbReference>
<dbReference type="GO" id="GO:0046872">
    <property type="term" value="F:metal ion binding"/>
    <property type="evidence" value="ECO:0007669"/>
    <property type="project" value="UniProtKB-KW"/>
</dbReference>
<keyword evidence="4" id="KW-1185">Reference proteome</keyword>
<dbReference type="CDD" id="cd00158">
    <property type="entry name" value="RHOD"/>
    <property type="match status" value="2"/>
</dbReference>
<dbReference type="AlphaFoldDB" id="A7NQ35"/>
<evidence type="ECO:0000259" key="2">
    <source>
        <dbReference type="PROSITE" id="PS50206"/>
    </source>
</evidence>
<dbReference type="OrthoDB" id="9784009at2"/>
<organism evidence="3 4">
    <name type="scientific">Roseiflexus castenholzii (strain DSM 13941 / HLO8)</name>
    <dbReference type="NCBI Taxonomy" id="383372"/>
    <lineage>
        <taxon>Bacteria</taxon>
        <taxon>Bacillati</taxon>
        <taxon>Chloroflexota</taxon>
        <taxon>Chloroflexia</taxon>
        <taxon>Chloroflexales</taxon>
        <taxon>Roseiflexineae</taxon>
        <taxon>Roseiflexaceae</taxon>
        <taxon>Roseiflexus</taxon>
    </lineage>
</organism>
<dbReference type="HOGENOM" id="CLU_030571_7_1_0"/>
<dbReference type="EMBL" id="CP000804">
    <property type="protein sequence ID" value="ABU59681.1"/>
    <property type="molecule type" value="Genomic_DNA"/>
</dbReference>
<dbReference type="SMART" id="SM00450">
    <property type="entry name" value="RHOD"/>
    <property type="match status" value="2"/>
</dbReference>
<dbReference type="SUPFAM" id="SSF52821">
    <property type="entry name" value="Rhodanese/Cell cycle control phosphatase"/>
    <property type="match status" value="2"/>
</dbReference>
<dbReference type="eggNOG" id="COG0607">
    <property type="taxonomic scope" value="Bacteria"/>
</dbReference>
<name>A7NQ35_ROSCS</name>
<evidence type="ECO:0000256" key="1">
    <source>
        <dbReference type="ARBA" id="ARBA00022723"/>
    </source>
</evidence>
<evidence type="ECO:0000313" key="3">
    <source>
        <dbReference type="EMBL" id="ABU59681.1"/>
    </source>
</evidence>
<keyword evidence="1" id="KW-0479">Metal-binding</keyword>
<dbReference type="PROSITE" id="PS50206">
    <property type="entry name" value="RHODANESE_3"/>
    <property type="match status" value="2"/>
</dbReference>
<evidence type="ECO:0000313" key="4">
    <source>
        <dbReference type="Proteomes" id="UP000000263"/>
    </source>
</evidence>
<dbReference type="Proteomes" id="UP000000263">
    <property type="component" value="Chromosome"/>
</dbReference>
<dbReference type="InterPro" id="IPR036873">
    <property type="entry name" value="Rhodanese-like_dom_sf"/>
</dbReference>
<sequence length="488" mass="53314">MIFRQFLNEAISAASYLIGCVQSGESAVVDPGLPPEEYLMAAADKGLRITAIIETHFHADYFSTGRALAALTGAPIYAPSRDDIENEITGASVHYPHIRVRDGDEIRIGNIILRAIHTPGHTPEHMAYAVIDTPRAGEPWMVLTGDSLFVNDVARTDLVNLPLAGPEVIYQSMQRLLELPDYCEIYPAHYGGSACGGKQMSGKPVSTIGFERRFNWLLQARDAQEFVALGGVVPREAVESVLIHRNTNRGVLPLPAEATRAAIHHRHHHAEAPALSLQQAYEAIQRGAVLVDLRPALAFAGGYPAGAVNITFNKSNMVERARLLLGTGTPLAFIGDIPLLAQETANLFIEEGFNIVGYVQEPVSAWLSSGLPVERIAVGDLDALHHHVQNGDAVILDVREPFEWEKGVIPNGSVDVRLISLGEIRQRWRELPTDRTIVTVCESGTRASAVASFLKRMGFSDLVNIAPQGMSDYVKRYETVRPELAMTT</sequence>
<gene>
    <name evidence="3" type="ordered locus">Rcas_3632</name>
</gene>
<dbReference type="SUPFAM" id="SSF56281">
    <property type="entry name" value="Metallo-hydrolase/oxidoreductase"/>
    <property type="match status" value="1"/>
</dbReference>
<dbReference type="STRING" id="383372.Rcas_3632"/>
<dbReference type="eggNOG" id="COG0491">
    <property type="taxonomic scope" value="Bacteria"/>
</dbReference>
<dbReference type="InterPro" id="IPR001763">
    <property type="entry name" value="Rhodanese-like_dom"/>
</dbReference>
<dbReference type="PANTHER" id="PTHR43084:SF1">
    <property type="entry name" value="PERSULFIDE DIOXYGENASE ETHE1, MITOCHONDRIAL"/>
    <property type="match status" value="1"/>
</dbReference>
<dbReference type="InterPro" id="IPR036866">
    <property type="entry name" value="RibonucZ/Hydroxyglut_hydro"/>
</dbReference>
<feature type="domain" description="Rhodanese" evidence="2">
    <location>
        <begin position="284"/>
        <end position="375"/>
    </location>
</feature>
<dbReference type="Pfam" id="PF00753">
    <property type="entry name" value="Lactamase_B"/>
    <property type="match status" value="1"/>
</dbReference>
<dbReference type="SMART" id="SM00849">
    <property type="entry name" value="Lactamase_B"/>
    <property type="match status" value="1"/>
</dbReference>
<feature type="domain" description="Rhodanese" evidence="2">
    <location>
        <begin position="389"/>
        <end position="482"/>
    </location>
</feature>
<dbReference type="Gene3D" id="3.60.15.10">
    <property type="entry name" value="Ribonuclease Z/Hydroxyacylglutathione hydrolase-like"/>
    <property type="match status" value="1"/>
</dbReference>
<accession>A7NQ35</accession>
<dbReference type="GO" id="GO:0070813">
    <property type="term" value="P:hydrogen sulfide metabolic process"/>
    <property type="evidence" value="ECO:0007669"/>
    <property type="project" value="TreeGrafter"/>
</dbReference>
<dbReference type="CDD" id="cd07724">
    <property type="entry name" value="POD-like_MBL-fold"/>
    <property type="match status" value="1"/>
</dbReference>
<dbReference type="KEGG" id="rca:Rcas_3632"/>
<proteinExistence type="predicted"/>
<dbReference type="GO" id="GO:0006749">
    <property type="term" value="P:glutathione metabolic process"/>
    <property type="evidence" value="ECO:0007669"/>
    <property type="project" value="InterPro"/>
</dbReference>
<reference evidence="3 4" key="1">
    <citation type="submission" date="2007-08" db="EMBL/GenBank/DDBJ databases">
        <title>Complete sequence of Roseiflexus castenholzii DSM 13941.</title>
        <authorList>
            <consortium name="US DOE Joint Genome Institute"/>
            <person name="Copeland A."/>
            <person name="Lucas S."/>
            <person name="Lapidus A."/>
            <person name="Barry K."/>
            <person name="Glavina del Rio T."/>
            <person name="Dalin E."/>
            <person name="Tice H."/>
            <person name="Pitluck S."/>
            <person name="Thompson L.S."/>
            <person name="Brettin T."/>
            <person name="Bruce D."/>
            <person name="Detter J.C."/>
            <person name="Han C."/>
            <person name="Tapia R."/>
            <person name="Schmutz J."/>
            <person name="Larimer F."/>
            <person name="Land M."/>
            <person name="Hauser L."/>
            <person name="Kyrpides N."/>
            <person name="Mikhailova N."/>
            <person name="Bryant D.A."/>
            <person name="Hanada S."/>
            <person name="Tsukatani Y."/>
            <person name="Richardson P."/>
        </authorList>
    </citation>
    <scope>NUCLEOTIDE SEQUENCE [LARGE SCALE GENOMIC DNA]</scope>
    <source>
        <strain evidence="4">DSM 13941 / HLO8</strain>
    </source>
</reference>
<dbReference type="RefSeq" id="WP_012122104.1">
    <property type="nucleotide sequence ID" value="NC_009767.1"/>
</dbReference>
<dbReference type="InterPro" id="IPR001279">
    <property type="entry name" value="Metallo-B-lactamas"/>
</dbReference>
<dbReference type="Pfam" id="PF00581">
    <property type="entry name" value="Rhodanese"/>
    <property type="match status" value="1"/>
</dbReference>